<dbReference type="AlphaFoldDB" id="A0A4R9AJ74"/>
<dbReference type="Gene3D" id="1.10.287.130">
    <property type="match status" value="1"/>
</dbReference>
<dbReference type="CDD" id="cd00130">
    <property type="entry name" value="PAS"/>
    <property type="match status" value="1"/>
</dbReference>
<dbReference type="GO" id="GO:0000155">
    <property type="term" value="F:phosphorelay sensor kinase activity"/>
    <property type="evidence" value="ECO:0007669"/>
    <property type="project" value="InterPro"/>
</dbReference>
<keyword evidence="5" id="KW-0597">Phosphoprotein</keyword>
<dbReference type="Gene3D" id="3.30.565.10">
    <property type="entry name" value="Histidine kinase-like ATPase, C-terminal domain"/>
    <property type="match status" value="1"/>
</dbReference>
<organism evidence="17 18">
    <name type="scientific">Cryobacterium suzukii</name>
    <dbReference type="NCBI Taxonomy" id="1259198"/>
    <lineage>
        <taxon>Bacteria</taxon>
        <taxon>Bacillati</taxon>
        <taxon>Actinomycetota</taxon>
        <taxon>Actinomycetes</taxon>
        <taxon>Micrococcales</taxon>
        <taxon>Microbacteriaceae</taxon>
        <taxon>Cryobacterium</taxon>
    </lineage>
</organism>
<dbReference type="InterPro" id="IPR050428">
    <property type="entry name" value="TCS_sensor_his_kinase"/>
</dbReference>
<evidence type="ECO:0000256" key="12">
    <source>
        <dbReference type="ARBA" id="ARBA00023012"/>
    </source>
</evidence>
<dbReference type="GO" id="GO:0005524">
    <property type="term" value="F:ATP binding"/>
    <property type="evidence" value="ECO:0007669"/>
    <property type="project" value="UniProtKB-KW"/>
</dbReference>
<dbReference type="GO" id="GO:0005886">
    <property type="term" value="C:plasma membrane"/>
    <property type="evidence" value="ECO:0007669"/>
    <property type="project" value="UniProtKB-SubCell"/>
</dbReference>
<dbReference type="GO" id="GO:0006355">
    <property type="term" value="P:regulation of DNA-templated transcription"/>
    <property type="evidence" value="ECO:0007669"/>
    <property type="project" value="InterPro"/>
</dbReference>
<evidence type="ECO:0000256" key="5">
    <source>
        <dbReference type="ARBA" id="ARBA00022553"/>
    </source>
</evidence>
<dbReference type="OrthoDB" id="9792686at2"/>
<keyword evidence="12" id="KW-0902">Two-component regulatory system</keyword>
<dbReference type="EMBL" id="SOHJ01000002">
    <property type="protein sequence ID" value="TFD62819.1"/>
    <property type="molecule type" value="Genomic_DNA"/>
</dbReference>
<evidence type="ECO:0000256" key="1">
    <source>
        <dbReference type="ARBA" id="ARBA00000085"/>
    </source>
</evidence>
<dbReference type="InterPro" id="IPR000014">
    <property type="entry name" value="PAS"/>
</dbReference>
<dbReference type="InterPro" id="IPR016120">
    <property type="entry name" value="Sig_transdc_His_kin_SpoOB"/>
</dbReference>
<dbReference type="InterPro" id="IPR036890">
    <property type="entry name" value="HATPase_C_sf"/>
</dbReference>
<feature type="domain" description="Histidine kinase" evidence="16">
    <location>
        <begin position="362"/>
        <end position="556"/>
    </location>
</feature>
<evidence type="ECO:0000256" key="15">
    <source>
        <dbReference type="SAM" id="Phobius"/>
    </source>
</evidence>
<dbReference type="InterPro" id="IPR039506">
    <property type="entry name" value="SPOB_a"/>
</dbReference>
<keyword evidence="9" id="KW-0418">Kinase</keyword>
<evidence type="ECO:0000256" key="10">
    <source>
        <dbReference type="ARBA" id="ARBA00022840"/>
    </source>
</evidence>
<dbReference type="PANTHER" id="PTHR45436">
    <property type="entry name" value="SENSOR HISTIDINE KINASE YKOH"/>
    <property type="match status" value="1"/>
</dbReference>
<evidence type="ECO:0000313" key="18">
    <source>
        <dbReference type="Proteomes" id="UP000298170"/>
    </source>
</evidence>
<keyword evidence="10" id="KW-0067">ATP-binding</keyword>
<gene>
    <name evidence="17" type="ORF">E3T39_02525</name>
</gene>
<feature type="compositionally biased region" description="Basic and acidic residues" evidence="14">
    <location>
        <begin position="1"/>
        <end position="15"/>
    </location>
</feature>
<protein>
    <recommendedName>
        <fullName evidence="3">histidine kinase</fullName>
        <ecNumber evidence="3">2.7.13.3</ecNumber>
    </recommendedName>
</protein>
<feature type="region of interest" description="Disordered" evidence="14">
    <location>
        <begin position="1"/>
        <end position="30"/>
    </location>
</feature>
<evidence type="ECO:0000256" key="14">
    <source>
        <dbReference type="SAM" id="MobiDB-lite"/>
    </source>
</evidence>
<dbReference type="Gene3D" id="3.30.450.20">
    <property type="entry name" value="PAS domain"/>
    <property type="match status" value="2"/>
</dbReference>
<dbReference type="SUPFAM" id="SSF55890">
    <property type="entry name" value="Sporulation response regulatory protein Spo0B"/>
    <property type="match status" value="1"/>
</dbReference>
<dbReference type="SUPFAM" id="SSF103190">
    <property type="entry name" value="Sensory domain-like"/>
    <property type="match status" value="1"/>
</dbReference>
<keyword evidence="18" id="KW-1185">Reference proteome</keyword>
<dbReference type="InterPro" id="IPR003594">
    <property type="entry name" value="HATPase_dom"/>
</dbReference>
<name>A0A4R9AJ74_9MICO</name>
<feature type="transmembrane region" description="Helical" evidence="15">
    <location>
        <begin position="40"/>
        <end position="60"/>
    </location>
</feature>
<reference evidence="17 18" key="1">
    <citation type="submission" date="2019-03" db="EMBL/GenBank/DDBJ databases">
        <title>Genomics of glacier-inhabiting Cryobacterium strains.</title>
        <authorList>
            <person name="Liu Q."/>
            <person name="Xin Y.-H."/>
        </authorList>
    </citation>
    <scope>NUCLEOTIDE SEQUENCE [LARGE SCALE GENOMIC DNA]</scope>
    <source>
        <strain evidence="17 18">Sr39</strain>
    </source>
</reference>
<evidence type="ECO:0000256" key="3">
    <source>
        <dbReference type="ARBA" id="ARBA00012438"/>
    </source>
</evidence>
<dbReference type="Proteomes" id="UP000298170">
    <property type="component" value="Unassembled WGS sequence"/>
</dbReference>
<evidence type="ECO:0000256" key="2">
    <source>
        <dbReference type="ARBA" id="ARBA00004651"/>
    </source>
</evidence>
<evidence type="ECO:0000256" key="11">
    <source>
        <dbReference type="ARBA" id="ARBA00022989"/>
    </source>
</evidence>
<dbReference type="PANTHER" id="PTHR45436:SF5">
    <property type="entry name" value="SENSOR HISTIDINE KINASE TRCS"/>
    <property type="match status" value="1"/>
</dbReference>
<dbReference type="InterPro" id="IPR035965">
    <property type="entry name" value="PAS-like_dom_sf"/>
</dbReference>
<evidence type="ECO:0000256" key="13">
    <source>
        <dbReference type="ARBA" id="ARBA00023136"/>
    </source>
</evidence>
<sequence>MARADRRNPMRKREAQSSLPGARPRGSGIRSSRLSLTRQLLLFQLSLIALVLVAITAISIDQTRSGFESGAQRRMLTVAEYTAANPLVRSLLDAGAVPQQYSVPIEALRTTTGVDQLIVTDAAGRIIASPADPRLLTTDLAIDPTPDESDAAWAGAAPIGANDYVVAQVPVLSNSGEVVGSVVAARQFPTVTELLASAAPNLLTYLGVAGVLGVAGSLLLAARVKRQTLGLEPEQIGRLVEHREAMIHGIREGVISVDSDGLITLANDSARTLLGLPADAEGRAIDAVGLDGEAVRALRQQEVGDIDTVFVNRGVLLVLNQTLIHPPRSRPEVVTTLRDRTELVTLQHDLGSSRQTTDTLRAQTHEFANRLHTISMLMQLGDTAAAVEYVDAVTRDRTDLDNSVLTRLQEPAVAALVIAKTSLARERGATLELSAESTLARVDADLSTDLVTVIGNLVDNALDAVTGAPERGVRLDVQPIPGAVRVTVSDSGPGIDIALIDRVFEVGVTSKSTLGDTDVHGYGLAIVRLVATRRGGSVGYRAENGAVFEAVLPIDAARSVDEKEQTRV</sequence>
<dbReference type="InterPro" id="IPR029151">
    <property type="entry name" value="Sensor-like_sf"/>
</dbReference>
<comment type="subcellular location">
    <subcellularLocation>
        <location evidence="2">Cell membrane</location>
        <topology evidence="2">Multi-pass membrane protein</topology>
    </subcellularLocation>
</comment>
<evidence type="ECO:0000256" key="9">
    <source>
        <dbReference type="ARBA" id="ARBA00022777"/>
    </source>
</evidence>
<keyword evidence="4" id="KW-1003">Cell membrane</keyword>
<evidence type="ECO:0000313" key="17">
    <source>
        <dbReference type="EMBL" id="TFD62819.1"/>
    </source>
</evidence>
<dbReference type="SMART" id="SM00091">
    <property type="entry name" value="PAS"/>
    <property type="match status" value="1"/>
</dbReference>
<dbReference type="PROSITE" id="PS50109">
    <property type="entry name" value="HIS_KIN"/>
    <property type="match status" value="1"/>
</dbReference>
<evidence type="ECO:0000256" key="6">
    <source>
        <dbReference type="ARBA" id="ARBA00022679"/>
    </source>
</evidence>
<evidence type="ECO:0000256" key="7">
    <source>
        <dbReference type="ARBA" id="ARBA00022692"/>
    </source>
</evidence>
<keyword evidence="8" id="KW-0547">Nucleotide-binding</keyword>
<comment type="caution">
    <text evidence="17">The sequence shown here is derived from an EMBL/GenBank/DDBJ whole genome shotgun (WGS) entry which is preliminary data.</text>
</comment>
<dbReference type="InterPro" id="IPR033463">
    <property type="entry name" value="sCache_3"/>
</dbReference>
<dbReference type="Pfam" id="PF00989">
    <property type="entry name" value="PAS"/>
    <property type="match status" value="1"/>
</dbReference>
<proteinExistence type="predicted"/>
<keyword evidence="11 15" id="KW-1133">Transmembrane helix</keyword>
<evidence type="ECO:0000259" key="16">
    <source>
        <dbReference type="PROSITE" id="PS50109"/>
    </source>
</evidence>
<keyword evidence="7 15" id="KW-0812">Transmembrane</keyword>
<dbReference type="SUPFAM" id="SSF55874">
    <property type="entry name" value="ATPase domain of HSP90 chaperone/DNA topoisomerase II/histidine kinase"/>
    <property type="match status" value="1"/>
</dbReference>
<dbReference type="InterPro" id="IPR013767">
    <property type="entry name" value="PAS_fold"/>
</dbReference>
<evidence type="ECO:0000256" key="8">
    <source>
        <dbReference type="ARBA" id="ARBA00022741"/>
    </source>
</evidence>
<dbReference type="Pfam" id="PF02518">
    <property type="entry name" value="HATPase_c"/>
    <property type="match status" value="1"/>
</dbReference>
<dbReference type="Pfam" id="PF17203">
    <property type="entry name" value="sCache_3_2"/>
    <property type="match status" value="1"/>
</dbReference>
<comment type="catalytic activity">
    <reaction evidence="1">
        <text>ATP + protein L-histidine = ADP + protein N-phospho-L-histidine.</text>
        <dbReference type="EC" id="2.7.13.3"/>
    </reaction>
</comment>
<dbReference type="Pfam" id="PF14689">
    <property type="entry name" value="SPOB_a"/>
    <property type="match status" value="1"/>
</dbReference>
<dbReference type="EC" id="2.7.13.3" evidence="3"/>
<keyword evidence="6" id="KW-0808">Transferase</keyword>
<accession>A0A4R9AJ74</accession>
<keyword evidence="13 15" id="KW-0472">Membrane</keyword>
<evidence type="ECO:0000256" key="4">
    <source>
        <dbReference type="ARBA" id="ARBA00022475"/>
    </source>
</evidence>
<dbReference type="SUPFAM" id="SSF55785">
    <property type="entry name" value="PYP-like sensor domain (PAS domain)"/>
    <property type="match status" value="1"/>
</dbReference>
<dbReference type="SMART" id="SM00387">
    <property type="entry name" value="HATPase_c"/>
    <property type="match status" value="1"/>
</dbReference>
<dbReference type="InterPro" id="IPR005467">
    <property type="entry name" value="His_kinase_dom"/>
</dbReference>